<dbReference type="InterPro" id="IPR009072">
    <property type="entry name" value="Histone-fold"/>
</dbReference>
<evidence type="ECO:0000259" key="7">
    <source>
        <dbReference type="Pfam" id="PF00808"/>
    </source>
</evidence>
<comment type="subcellular location">
    <subcellularLocation>
        <location evidence="1">Chromosome</location>
    </subcellularLocation>
    <subcellularLocation>
        <location evidence="2">Cytoplasm</location>
    </subcellularLocation>
</comment>
<keyword evidence="9" id="KW-1185">Reference proteome</keyword>
<dbReference type="Pfam" id="PF00808">
    <property type="entry name" value="CBFD_NFYB_HMF"/>
    <property type="match status" value="1"/>
</dbReference>
<dbReference type="AlphaFoldDB" id="A0AAX4FUI2"/>
<evidence type="ECO:0000256" key="2">
    <source>
        <dbReference type="ARBA" id="ARBA00004496"/>
    </source>
</evidence>
<comment type="similarity">
    <text evidence="3">Belongs to the archaeal histone HMF family.</text>
</comment>
<reference evidence="8 9" key="1">
    <citation type="submission" date="2023-10" db="EMBL/GenBank/DDBJ databases">
        <title>The complete genome sequence of Methanoculleus receptaculi DSM 18860.</title>
        <authorList>
            <person name="Lai S.-J."/>
            <person name="You Y.-T."/>
            <person name="Chen S.-C."/>
        </authorList>
    </citation>
    <scope>NUCLEOTIDE SEQUENCE [LARGE SCALE GENOMIC DNA]</scope>
    <source>
        <strain evidence="8 9">DSM 18860</strain>
    </source>
</reference>
<protein>
    <submittedName>
        <fullName evidence="8">Histone family protein</fullName>
    </submittedName>
</protein>
<keyword evidence="4" id="KW-0158">Chromosome</keyword>
<keyword evidence="5" id="KW-0963">Cytoplasm</keyword>
<evidence type="ECO:0000256" key="3">
    <source>
        <dbReference type="ARBA" id="ARBA00008264"/>
    </source>
</evidence>
<dbReference type="EMBL" id="CP137642">
    <property type="protein sequence ID" value="WOX57591.1"/>
    <property type="molecule type" value="Genomic_DNA"/>
</dbReference>
<dbReference type="InterPro" id="IPR050947">
    <property type="entry name" value="Archaeal_histone_HMF"/>
</dbReference>
<dbReference type="PANTHER" id="PTHR47828:SF1">
    <property type="entry name" value="ARCHAEAL HISTONE A"/>
    <property type="match status" value="1"/>
</dbReference>
<evidence type="ECO:0000256" key="6">
    <source>
        <dbReference type="ARBA" id="ARBA00023125"/>
    </source>
</evidence>
<dbReference type="PANTHER" id="PTHR47828">
    <property type="entry name" value="ARCHAEAL HISTONE A"/>
    <property type="match status" value="1"/>
</dbReference>
<evidence type="ECO:0000256" key="4">
    <source>
        <dbReference type="ARBA" id="ARBA00022454"/>
    </source>
</evidence>
<dbReference type="GO" id="GO:0005737">
    <property type="term" value="C:cytoplasm"/>
    <property type="evidence" value="ECO:0007669"/>
    <property type="project" value="UniProtKB-SubCell"/>
</dbReference>
<dbReference type="NCBIfam" id="NF043032">
    <property type="entry name" value="archaea_histone"/>
    <property type="match status" value="1"/>
</dbReference>
<evidence type="ECO:0000256" key="5">
    <source>
        <dbReference type="ARBA" id="ARBA00022490"/>
    </source>
</evidence>
<dbReference type="SUPFAM" id="SSF47113">
    <property type="entry name" value="Histone-fold"/>
    <property type="match status" value="1"/>
</dbReference>
<name>A0AAX4FUI2_9EURY</name>
<dbReference type="KEGG" id="mrc:R6Y96_09915"/>
<organism evidence="8 9">
    <name type="scientific">Methanoculleus receptaculi</name>
    <dbReference type="NCBI Taxonomy" id="394967"/>
    <lineage>
        <taxon>Archaea</taxon>
        <taxon>Methanobacteriati</taxon>
        <taxon>Methanobacteriota</taxon>
        <taxon>Stenosarchaea group</taxon>
        <taxon>Methanomicrobia</taxon>
        <taxon>Methanomicrobiales</taxon>
        <taxon>Methanomicrobiaceae</taxon>
        <taxon>Methanoculleus</taxon>
    </lineage>
</organism>
<keyword evidence="6" id="KW-0238">DNA-binding</keyword>
<sequence length="69" mass="7449">MTEIPLAPVGRLIKKAGAERVSSDASEELARLMEDYAARVAKEAIKLAGHAGRKTVKAIDIRMATETLK</sequence>
<evidence type="ECO:0000313" key="9">
    <source>
        <dbReference type="Proteomes" id="UP001305652"/>
    </source>
</evidence>
<dbReference type="Gene3D" id="1.10.20.10">
    <property type="entry name" value="Histone, subunit A"/>
    <property type="match status" value="1"/>
</dbReference>
<dbReference type="GO" id="GO:0003677">
    <property type="term" value="F:DNA binding"/>
    <property type="evidence" value="ECO:0007669"/>
    <property type="project" value="UniProtKB-KW"/>
</dbReference>
<proteinExistence type="inferred from homology"/>
<dbReference type="GeneID" id="85733474"/>
<accession>A0AAX4FUI2</accession>
<evidence type="ECO:0000256" key="1">
    <source>
        <dbReference type="ARBA" id="ARBA00004286"/>
    </source>
</evidence>
<dbReference type="Proteomes" id="UP001305652">
    <property type="component" value="Chromosome"/>
</dbReference>
<dbReference type="GO" id="GO:0046982">
    <property type="term" value="F:protein heterodimerization activity"/>
    <property type="evidence" value="ECO:0007669"/>
    <property type="project" value="InterPro"/>
</dbReference>
<dbReference type="InterPro" id="IPR050004">
    <property type="entry name" value="HmfB-like"/>
</dbReference>
<feature type="domain" description="Transcription factor CBF/NF-Y/archaeal histone" evidence="7">
    <location>
        <begin position="2"/>
        <end position="64"/>
    </location>
</feature>
<evidence type="ECO:0000313" key="8">
    <source>
        <dbReference type="EMBL" id="WOX57591.1"/>
    </source>
</evidence>
<gene>
    <name evidence="8" type="ORF">R6Y96_09915</name>
</gene>
<dbReference type="CDD" id="cd22909">
    <property type="entry name" value="HFD_archaea_histone-like"/>
    <property type="match status" value="1"/>
</dbReference>
<dbReference type="InterPro" id="IPR003958">
    <property type="entry name" value="CBFA_NFYB_domain"/>
</dbReference>
<dbReference type="GO" id="GO:0005694">
    <property type="term" value="C:chromosome"/>
    <property type="evidence" value="ECO:0007669"/>
    <property type="project" value="UniProtKB-SubCell"/>
</dbReference>
<dbReference type="RefSeq" id="WP_318621262.1">
    <property type="nucleotide sequence ID" value="NZ_CP137642.1"/>
</dbReference>